<reference evidence="2 3" key="1">
    <citation type="submission" date="2021-02" db="EMBL/GenBank/DDBJ databases">
        <title>Plant Genome Project.</title>
        <authorList>
            <person name="Zhang R.-G."/>
        </authorList>
    </citation>
    <scope>NUCLEOTIDE SEQUENCE [LARGE SCALE GENOMIC DNA]</scope>
    <source>
        <tissue evidence="2">Leaves</tissue>
    </source>
</reference>
<evidence type="ECO:0000256" key="1">
    <source>
        <dbReference type="SAM" id="MobiDB-lite"/>
    </source>
</evidence>
<feature type="region of interest" description="Disordered" evidence="1">
    <location>
        <begin position="48"/>
        <end position="73"/>
    </location>
</feature>
<dbReference type="EMBL" id="JAFEMO010000004">
    <property type="protein sequence ID" value="KAH7571599.1"/>
    <property type="molecule type" value="Genomic_DNA"/>
</dbReference>
<sequence>MLGHMFKECPPDEDSSTSGLHDFNFGFWMRATSLQRSAGHKVRKEIAQSQSRDNSMPIPTSHIPTSHTAPHQKTTVGDIRRVNMNVKHVDGDIRKVSTVGLGNVSHTLRKTLFPEQNNEQSQSLNVGNVTGLSNHVYQVSENLNVELLKKNVELEIKKNEGIMETPTVLKHPANQSSIQER</sequence>
<accession>A0ABQ8I580</accession>
<dbReference type="Proteomes" id="UP000827721">
    <property type="component" value="Unassembled WGS sequence"/>
</dbReference>
<comment type="caution">
    <text evidence="2">The sequence shown here is derived from an EMBL/GenBank/DDBJ whole genome shotgun (WGS) entry which is preliminary data.</text>
</comment>
<gene>
    <name evidence="2" type="ORF">JRO89_XS04G0097000</name>
</gene>
<organism evidence="2 3">
    <name type="scientific">Xanthoceras sorbifolium</name>
    <dbReference type="NCBI Taxonomy" id="99658"/>
    <lineage>
        <taxon>Eukaryota</taxon>
        <taxon>Viridiplantae</taxon>
        <taxon>Streptophyta</taxon>
        <taxon>Embryophyta</taxon>
        <taxon>Tracheophyta</taxon>
        <taxon>Spermatophyta</taxon>
        <taxon>Magnoliopsida</taxon>
        <taxon>eudicotyledons</taxon>
        <taxon>Gunneridae</taxon>
        <taxon>Pentapetalae</taxon>
        <taxon>rosids</taxon>
        <taxon>malvids</taxon>
        <taxon>Sapindales</taxon>
        <taxon>Sapindaceae</taxon>
        <taxon>Xanthoceroideae</taxon>
        <taxon>Xanthoceras</taxon>
    </lineage>
</organism>
<name>A0ABQ8I580_9ROSI</name>
<evidence type="ECO:0000313" key="3">
    <source>
        <dbReference type="Proteomes" id="UP000827721"/>
    </source>
</evidence>
<protein>
    <submittedName>
        <fullName evidence="2">Uncharacterized protein</fullName>
    </submittedName>
</protein>
<evidence type="ECO:0000313" key="2">
    <source>
        <dbReference type="EMBL" id="KAH7571599.1"/>
    </source>
</evidence>
<keyword evidence="3" id="KW-1185">Reference proteome</keyword>
<proteinExistence type="predicted"/>